<dbReference type="EMBL" id="LCKQ01000003">
    <property type="protein sequence ID" value="KKU04129.1"/>
    <property type="molecule type" value="Genomic_DNA"/>
</dbReference>
<dbReference type="PANTHER" id="PTHR12526">
    <property type="entry name" value="GLYCOSYLTRANSFERASE"/>
    <property type="match status" value="1"/>
</dbReference>
<protein>
    <submittedName>
        <fullName evidence="3">Glycosyl transferase, group 1 family</fullName>
    </submittedName>
</protein>
<name>A0A0G1M766_9BACT</name>
<evidence type="ECO:0000313" key="3">
    <source>
        <dbReference type="EMBL" id="KKU04129.1"/>
    </source>
</evidence>
<dbReference type="GO" id="GO:0016757">
    <property type="term" value="F:glycosyltransferase activity"/>
    <property type="evidence" value="ECO:0007669"/>
    <property type="project" value="InterPro"/>
</dbReference>
<organism evidence="3 4">
    <name type="scientific">Candidatus Woesebacteria bacterium GW2011_GWE1_45_18</name>
    <dbReference type="NCBI Taxonomy" id="1618598"/>
    <lineage>
        <taxon>Bacteria</taxon>
        <taxon>Candidatus Woeseibacteriota</taxon>
    </lineage>
</organism>
<gene>
    <name evidence="3" type="ORF">UX03_C0003G0016</name>
</gene>
<feature type="domain" description="Glycosyl transferase family 1" evidence="1">
    <location>
        <begin position="191"/>
        <end position="351"/>
    </location>
</feature>
<dbReference type="InterPro" id="IPR001296">
    <property type="entry name" value="Glyco_trans_1"/>
</dbReference>
<evidence type="ECO:0000313" key="4">
    <source>
        <dbReference type="Proteomes" id="UP000034086"/>
    </source>
</evidence>
<dbReference type="CDD" id="cd03811">
    <property type="entry name" value="GT4_GT28_WabH-like"/>
    <property type="match status" value="1"/>
</dbReference>
<dbReference type="PANTHER" id="PTHR12526:SF630">
    <property type="entry name" value="GLYCOSYLTRANSFERASE"/>
    <property type="match status" value="1"/>
</dbReference>
<accession>A0A0G1M766</accession>
<keyword evidence="3" id="KW-0808">Transferase</keyword>
<sequence length="379" mass="43467">MIKVLVLAKSIDGGTGTYALDLLKLKDFFDKKFQIRIYALERPSYRSRFPRKDVFFLRNKKFYPESYLLLFSNLKNFFEEILLVKEKIKSYNPDVILGIDIHANLLIQINKLLFFGKLKTVLTTHIDLAKTVSDKSTPFIKCVLKNFVRFFYRSADCLVFVSRGLAKEFSRDFGIKKKVVVIYNGIEISTKIRPKRSNPKTPVILTLARLVEQKDHASLIKAFAFLQNEIKSSSLWILSDGPERKKLLRLAEKLGLKGKVRFWGWVKDTSPYFRKSSLFVLSSKREGFGYALVEAMSYGLPTVSTDTPFGPSEILDKGKYGILVPVGSPLAIKNAMLRILSDPSIYRSYSRKSLDRASYFSLEKMLGEYQKLIISVGRR</sequence>
<comment type="caution">
    <text evidence="3">The sequence shown here is derived from an EMBL/GenBank/DDBJ whole genome shotgun (WGS) entry which is preliminary data.</text>
</comment>
<dbReference type="Pfam" id="PF13439">
    <property type="entry name" value="Glyco_transf_4"/>
    <property type="match status" value="1"/>
</dbReference>
<dbReference type="Pfam" id="PF00534">
    <property type="entry name" value="Glycos_transf_1"/>
    <property type="match status" value="1"/>
</dbReference>
<dbReference type="InterPro" id="IPR028098">
    <property type="entry name" value="Glyco_trans_4-like_N"/>
</dbReference>
<evidence type="ECO:0000259" key="2">
    <source>
        <dbReference type="Pfam" id="PF13439"/>
    </source>
</evidence>
<reference evidence="3 4" key="1">
    <citation type="journal article" date="2015" name="Nature">
        <title>rRNA introns, odd ribosomes, and small enigmatic genomes across a large radiation of phyla.</title>
        <authorList>
            <person name="Brown C.T."/>
            <person name="Hug L.A."/>
            <person name="Thomas B.C."/>
            <person name="Sharon I."/>
            <person name="Castelle C.J."/>
            <person name="Singh A."/>
            <person name="Wilkins M.J."/>
            <person name="Williams K.H."/>
            <person name="Banfield J.F."/>
        </authorList>
    </citation>
    <scope>NUCLEOTIDE SEQUENCE [LARGE SCALE GENOMIC DNA]</scope>
</reference>
<evidence type="ECO:0000259" key="1">
    <source>
        <dbReference type="Pfam" id="PF00534"/>
    </source>
</evidence>
<proteinExistence type="predicted"/>
<dbReference type="SUPFAM" id="SSF53756">
    <property type="entry name" value="UDP-Glycosyltransferase/glycogen phosphorylase"/>
    <property type="match status" value="1"/>
</dbReference>
<feature type="domain" description="Glycosyltransferase subfamily 4-like N-terminal" evidence="2">
    <location>
        <begin position="13"/>
        <end position="188"/>
    </location>
</feature>
<dbReference type="PATRIC" id="fig|1618598.3.peg.84"/>
<dbReference type="Proteomes" id="UP000034086">
    <property type="component" value="Unassembled WGS sequence"/>
</dbReference>
<dbReference type="AlphaFoldDB" id="A0A0G1M766"/>
<dbReference type="Gene3D" id="3.40.50.2000">
    <property type="entry name" value="Glycogen Phosphorylase B"/>
    <property type="match status" value="2"/>
</dbReference>